<evidence type="ECO:0000313" key="3">
    <source>
        <dbReference type="Proteomes" id="UP000502409"/>
    </source>
</evidence>
<proteinExistence type="predicted"/>
<dbReference type="GeneID" id="65125579"/>
<feature type="compositionally biased region" description="Basic and acidic residues" evidence="1">
    <location>
        <begin position="225"/>
        <end position="238"/>
    </location>
</feature>
<feature type="compositionally biased region" description="Polar residues" evidence="1">
    <location>
        <begin position="215"/>
        <end position="224"/>
    </location>
</feature>
<organism evidence="2 3">
    <name type="scientific">Streptomyces phage Bmoc</name>
    <dbReference type="NCBI Taxonomy" id="2725629"/>
    <lineage>
        <taxon>Viruses</taxon>
        <taxon>Duplodnaviria</taxon>
        <taxon>Heunggongvirae</taxon>
        <taxon>Uroviricota</taxon>
        <taxon>Caudoviricetes</taxon>
        <taxon>Stanwilliamsviridae</taxon>
        <taxon>Boydwoodruffvirinae</taxon>
        <taxon>Samistivirus</taxon>
        <taxon>Samistivirus bmoc</taxon>
    </lineage>
</organism>
<gene>
    <name evidence="2" type="primary">77</name>
    <name evidence="2" type="ORF">SEA_BMOC_77</name>
</gene>
<feature type="region of interest" description="Disordered" evidence="1">
    <location>
        <begin position="211"/>
        <end position="256"/>
    </location>
</feature>
<feature type="compositionally biased region" description="Polar residues" evidence="1">
    <location>
        <begin position="240"/>
        <end position="256"/>
    </location>
</feature>
<evidence type="ECO:0000313" key="2">
    <source>
        <dbReference type="EMBL" id="QJD50826.1"/>
    </source>
</evidence>
<sequence length="256" mass="28886">MGTLKGLAAIRAYTEKQAQAAKEREDRLNAPKVEYLNLSDGQSVRVRFLQEMDPESENYDKTRGTGTLAVEHVVFVKSLRRMYRATCTIEDEGRCYGCERARAGDKEFAQKRNYYINALVDFMDGEAPKTMIVSRGMGSTFFAQLFEEAEEGTITESNYKITRKGSGTDTKWLLKVLPKDEPLDDSEAVVHDIDDEKNGIIRSFPYEATNEKASQEQYFNGETYNDTKSEDSESREVNSKAASTSGGASYDMNQSW</sequence>
<dbReference type="Proteomes" id="UP000502409">
    <property type="component" value="Genome"/>
</dbReference>
<evidence type="ECO:0000256" key="1">
    <source>
        <dbReference type="SAM" id="MobiDB-lite"/>
    </source>
</evidence>
<dbReference type="KEGG" id="vg:65125579"/>
<reference evidence="2 3" key="1">
    <citation type="submission" date="2020-04" db="EMBL/GenBank/DDBJ databases">
        <authorList>
            <person name="Angtuaco S.E."/>
            <person name="Chung R.C."/>
            <person name="Hung A.H."/>
            <person name="Eghdamian A."/>
            <person name="Zhu L."/>
            <person name="Shaffer C.D."/>
            <person name="Weston-Hafer K.A."/>
            <person name="Garlena R.A."/>
            <person name="Russell D.A."/>
            <person name="Pope W.H."/>
            <person name="Jacobs-Sera D."/>
            <person name="Hatfull G.F."/>
        </authorList>
    </citation>
    <scope>NUCLEOTIDE SEQUENCE [LARGE SCALE GENOMIC DNA]</scope>
</reference>
<name>A0A6M3SXU4_9CAUD</name>
<dbReference type="RefSeq" id="YP_010107477.1">
    <property type="nucleotide sequence ID" value="NC_055842.1"/>
</dbReference>
<accession>A0A6M3SXU4</accession>
<keyword evidence="3" id="KW-1185">Reference proteome</keyword>
<protein>
    <submittedName>
        <fullName evidence="2">DNA binding protein</fullName>
    </submittedName>
</protein>
<dbReference type="EMBL" id="MT310865">
    <property type="protein sequence ID" value="QJD50826.1"/>
    <property type="molecule type" value="Genomic_DNA"/>
</dbReference>